<protein>
    <recommendedName>
        <fullName evidence="5">GLPGLI family protein</fullName>
    </recommendedName>
</protein>
<organism evidence="3 4">
    <name type="scientific">Nonlabens spongiae</name>
    <dbReference type="NCBI Taxonomy" id="331648"/>
    <lineage>
        <taxon>Bacteria</taxon>
        <taxon>Pseudomonadati</taxon>
        <taxon>Bacteroidota</taxon>
        <taxon>Flavobacteriia</taxon>
        <taxon>Flavobacteriales</taxon>
        <taxon>Flavobacteriaceae</taxon>
        <taxon>Nonlabens</taxon>
    </lineage>
</organism>
<sequence length="308" mass="34607">MNHQKTNIMNNLLLSLICFVLAFAKAETAQAQQDFKGVATYQSKMIFKEKEKDGDSEEKAKANSKMSPEMQAAMKKALESAGQAEFTLSFTKDESLYEKVEELAKPKPSSGITIQITGGGGTYGTTYKNLKEGVFKREDQIMTKEFLITDELEEFNWEVTGETKQIGNYMAIKAVLKPKPKTEEELAEEKKKEEEAKKKEENGENDGLFSMIEVEAKETTAWFTPQIPVSNGPGKYHGLPGLILELNEGNTVILCSKIELNPEKFELKEPKSGKKIGLEEFRELRDKKQKELMERFKSKKGGGVFFGG</sequence>
<dbReference type="Proteomes" id="UP000193431">
    <property type="component" value="Chromosome"/>
</dbReference>
<feature type="compositionally biased region" description="Basic and acidic residues" evidence="1">
    <location>
        <begin position="49"/>
        <end position="61"/>
    </location>
</feature>
<feature type="region of interest" description="Disordered" evidence="1">
    <location>
        <begin position="180"/>
        <end position="203"/>
    </location>
</feature>
<evidence type="ECO:0000313" key="3">
    <source>
        <dbReference type="EMBL" id="ARN78332.1"/>
    </source>
</evidence>
<keyword evidence="4" id="KW-1185">Reference proteome</keyword>
<dbReference type="EMBL" id="CP019344">
    <property type="protein sequence ID" value="ARN78332.1"/>
    <property type="molecule type" value="Genomic_DNA"/>
</dbReference>
<dbReference type="Pfam" id="PF09697">
    <property type="entry name" value="Porph_ging"/>
    <property type="match status" value="1"/>
</dbReference>
<reference evidence="3 4" key="1">
    <citation type="submission" date="2016-11" db="EMBL/GenBank/DDBJ databases">
        <title>Trade-off between light-utilization and light-protection in marine flavobacteria.</title>
        <authorList>
            <person name="Kumagai Y."/>
        </authorList>
    </citation>
    <scope>NUCLEOTIDE SEQUENCE [LARGE SCALE GENOMIC DNA]</scope>
    <source>
        <strain evidence="3 4">JCM 13191</strain>
    </source>
</reference>
<dbReference type="STRING" id="331648.BST97_10215"/>
<evidence type="ECO:0008006" key="5">
    <source>
        <dbReference type="Google" id="ProtNLM"/>
    </source>
</evidence>
<dbReference type="NCBIfam" id="TIGR01200">
    <property type="entry name" value="GLPGLI"/>
    <property type="match status" value="1"/>
</dbReference>
<name>A0A1W6ML85_9FLAO</name>
<dbReference type="AlphaFoldDB" id="A0A1W6ML85"/>
<feature type="signal peptide" evidence="2">
    <location>
        <begin position="1"/>
        <end position="31"/>
    </location>
</feature>
<keyword evidence="2" id="KW-0732">Signal</keyword>
<feature type="region of interest" description="Disordered" evidence="1">
    <location>
        <begin position="49"/>
        <end position="68"/>
    </location>
</feature>
<evidence type="ECO:0000256" key="1">
    <source>
        <dbReference type="SAM" id="MobiDB-lite"/>
    </source>
</evidence>
<dbReference type="InterPro" id="IPR005901">
    <property type="entry name" value="GLPGLI"/>
</dbReference>
<evidence type="ECO:0000256" key="2">
    <source>
        <dbReference type="SAM" id="SignalP"/>
    </source>
</evidence>
<evidence type="ECO:0000313" key="4">
    <source>
        <dbReference type="Proteomes" id="UP000193431"/>
    </source>
</evidence>
<accession>A0A1W6ML85</accession>
<feature type="chain" id="PRO_5012167625" description="GLPGLI family protein" evidence="2">
    <location>
        <begin position="32"/>
        <end position="308"/>
    </location>
</feature>
<feature type="compositionally biased region" description="Basic and acidic residues" evidence="1">
    <location>
        <begin position="180"/>
        <end position="202"/>
    </location>
</feature>
<gene>
    <name evidence="3" type="ORF">BST97_10215</name>
</gene>
<proteinExistence type="predicted"/>